<dbReference type="Proteomes" id="UP000005522">
    <property type="component" value="Chromosome"/>
</dbReference>
<gene>
    <name evidence="17" type="ORF">Acaty_c1267</name>
</gene>
<dbReference type="AlphaFoldDB" id="A0A059ZU49"/>
<evidence type="ECO:0000256" key="9">
    <source>
        <dbReference type="ARBA" id="ARBA00023134"/>
    </source>
</evidence>
<keyword evidence="10" id="KW-0472">Membrane</keyword>
<evidence type="ECO:0000313" key="18">
    <source>
        <dbReference type="Proteomes" id="UP000005522"/>
    </source>
</evidence>
<evidence type="ECO:0000256" key="5">
    <source>
        <dbReference type="ARBA" id="ARBA00022475"/>
    </source>
</evidence>
<name>A0A059ZU49_ACICK</name>
<evidence type="ECO:0000256" key="10">
    <source>
        <dbReference type="ARBA" id="ARBA00023136"/>
    </source>
</evidence>
<dbReference type="KEGG" id="acz:Acaty_c1267"/>
<dbReference type="EMBL" id="CP005986">
    <property type="protein sequence ID" value="AIA55135.1"/>
    <property type="molecule type" value="Genomic_DNA"/>
</dbReference>
<dbReference type="PANTHER" id="PTHR43134">
    <property type="entry name" value="SIGNAL RECOGNITION PARTICLE RECEPTOR SUBUNIT ALPHA"/>
    <property type="match status" value="1"/>
</dbReference>
<feature type="region of interest" description="Disordered" evidence="14">
    <location>
        <begin position="54"/>
        <end position="98"/>
    </location>
</feature>
<keyword evidence="8" id="KW-0653">Protein transport</keyword>
<dbReference type="NCBIfam" id="TIGR03499">
    <property type="entry name" value="FlhF"/>
    <property type="match status" value="1"/>
</dbReference>
<dbReference type="InterPro" id="IPR020006">
    <property type="entry name" value="FlhF"/>
</dbReference>
<keyword evidence="5" id="KW-1003">Cell membrane</keyword>
<evidence type="ECO:0000256" key="1">
    <source>
        <dbReference type="ARBA" id="ARBA00004413"/>
    </source>
</evidence>
<dbReference type="RefSeq" id="WP_004871995.1">
    <property type="nucleotide sequence ID" value="NZ_CP005986.1"/>
</dbReference>
<dbReference type="FunFam" id="3.40.50.300:FF:000695">
    <property type="entry name" value="Flagellar biosynthesis regulator FlhF"/>
    <property type="match status" value="1"/>
</dbReference>
<dbReference type="eggNOG" id="COG1419">
    <property type="taxonomic scope" value="Bacteria"/>
</dbReference>
<dbReference type="GO" id="GO:0005047">
    <property type="term" value="F:signal recognition particle binding"/>
    <property type="evidence" value="ECO:0007669"/>
    <property type="project" value="TreeGrafter"/>
</dbReference>
<feature type="compositionally biased region" description="Polar residues" evidence="14">
    <location>
        <begin position="85"/>
        <end position="94"/>
    </location>
</feature>
<evidence type="ECO:0000259" key="16">
    <source>
        <dbReference type="SMART" id="SM00962"/>
    </source>
</evidence>
<dbReference type="Gene3D" id="1.20.120.1380">
    <property type="entry name" value="Flagellar FlhF biosynthesis protein, N domain"/>
    <property type="match status" value="1"/>
</dbReference>
<evidence type="ECO:0000259" key="15">
    <source>
        <dbReference type="SMART" id="SM00382"/>
    </source>
</evidence>
<evidence type="ECO:0000256" key="11">
    <source>
        <dbReference type="ARBA" id="ARBA00023225"/>
    </source>
</evidence>
<comment type="similarity">
    <text evidence="2">Belongs to the GTP-binding SRP family.</text>
</comment>
<evidence type="ECO:0000256" key="8">
    <source>
        <dbReference type="ARBA" id="ARBA00022927"/>
    </source>
</evidence>
<evidence type="ECO:0000256" key="14">
    <source>
        <dbReference type="SAM" id="MobiDB-lite"/>
    </source>
</evidence>
<sequence length="384" mass="42091">MKIRRFHGATTREVLAQIRSALGAEAVILSNRDVAGGVEIVAAVDFDDRELQAAAATAPESRQTPVPENKAQQRQDAPVPAGERMSTQMPQASTLGEDLHNLRQLVEKRWGQRRKATPTSLLSESKNLGQWGFSPDWLEKHGLQNALDAANTSVLQQRLDQLIPCRPMGDGEGGLLALLGPTGAGKTTTIAKLAARKVLRHGPHAVALFTTDTYRIAGVEQLGIYARILGVPLEVVHDAQDLLRGLQKYEDRPWIFIDTMGLSPRDPRLRQQLEWLEAVGPDLHRYLLLPAGLDRRGLGSMLAPYEQLSLSAAILSKVDEAPACGAALEWLEQHHLPLAYFSDGQKVPEDLHEARWSYLLASMGVDPDGALDFTPASASRYHDV</sequence>
<dbReference type="Gene3D" id="3.40.50.300">
    <property type="entry name" value="P-loop containing nucleotide triphosphate hydrolases"/>
    <property type="match status" value="1"/>
</dbReference>
<dbReference type="InterPro" id="IPR047040">
    <property type="entry name" value="FlhF__GTPase_dom"/>
</dbReference>
<dbReference type="GO" id="GO:0005886">
    <property type="term" value="C:plasma membrane"/>
    <property type="evidence" value="ECO:0007669"/>
    <property type="project" value="UniProtKB-SubCell"/>
</dbReference>
<dbReference type="InterPro" id="IPR003593">
    <property type="entry name" value="AAA+_ATPase"/>
</dbReference>
<evidence type="ECO:0000256" key="13">
    <source>
        <dbReference type="NCBIfam" id="TIGR03499"/>
    </source>
</evidence>
<evidence type="ECO:0000256" key="6">
    <source>
        <dbReference type="ARBA" id="ARBA00022741"/>
    </source>
</evidence>
<keyword evidence="6" id="KW-0547">Nucleotide-binding</keyword>
<evidence type="ECO:0000256" key="12">
    <source>
        <dbReference type="ARBA" id="ARBA00025337"/>
    </source>
</evidence>
<keyword evidence="11" id="KW-1006">Bacterial flagellum protein export</keyword>
<evidence type="ECO:0000256" key="3">
    <source>
        <dbReference type="ARBA" id="ARBA00014919"/>
    </source>
</evidence>
<dbReference type="SMART" id="SM00382">
    <property type="entry name" value="AAA"/>
    <property type="match status" value="1"/>
</dbReference>
<dbReference type="GeneID" id="92931474"/>
<keyword evidence="17" id="KW-0282">Flagellum</keyword>
<keyword evidence="17" id="KW-0966">Cell projection</keyword>
<feature type="domain" description="SRP54-type proteins GTP-binding" evidence="16">
    <location>
        <begin position="173"/>
        <end position="364"/>
    </location>
</feature>
<accession>A0A059ZU49</accession>
<dbReference type="GO" id="GO:0006614">
    <property type="term" value="P:SRP-dependent cotranslational protein targeting to membrane"/>
    <property type="evidence" value="ECO:0007669"/>
    <property type="project" value="UniProtKB-UniRule"/>
</dbReference>
<comment type="function">
    <text evidence="12">Necessary for flagellar biosynthesis. May be involved in translocation of the flagellum.</text>
</comment>
<organism evidence="17 18">
    <name type="scientific">Acidithiobacillus caldus (strain ATCC 51756 / DSM 8584 / KU)</name>
    <dbReference type="NCBI Taxonomy" id="637389"/>
    <lineage>
        <taxon>Bacteria</taxon>
        <taxon>Pseudomonadati</taxon>
        <taxon>Pseudomonadota</taxon>
        <taxon>Acidithiobacillia</taxon>
        <taxon>Acidithiobacillales</taxon>
        <taxon>Acidithiobacillaceae</taxon>
        <taxon>Acidithiobacillus</taxon>
    </lineage>
</organism>
<feature type="compositionally biased region" description="Polar residues" evidence="14">
    <location>
        <begin position="60"/>
        <end position="75"/>
    </location>
</feature>
<dbReference type="GO" id="GO:0015031">
    <property type="term" value="P:protein transport"/>
    <property type="evidence" value="ECO:0007669"/>
    <property type="project" value="UniProtKB-KW"/>
</dbReference>
<proteinExistence type="inferred from homology"/>
<dbReference type="SUPFAM" id="SSF52540">
    <property type="entry name" value="P-loop containing nucleoside triphosphate hydrolases"/>
    <property type="match status" value="1"/>
</dbReference>
<dbReference type="CDD" id="cd17873">
    <property type="entry name" value="FlhF"/>
    <property type="match status" value="1"/>
</dbReference>
<dbReference type="PANTHER" id="PTHR43134:SF3">
    <property type="entry name" value="FLAGELLAR BIOSYNTHESIS PROTEIN FLHF"/>
    <property type="match status" value="1"/>
</dbReference>
<keyword evidence="4" id="KW-0813">Transport</keyword>
<keyword evidence="9" id="KW-0342">GTP-binding</keyword>
<dbReference type="InterPro" id="IPR000897">
    <property type="entry name" value="SRP54_GTPase_dom"/>
</dbReference>
<dbReference type="HOGENOM" id="CLU_009301_11_5_6"/>
<dbReference type="GO" id="GO:0044781">
    <property type="term" value="P:bacterial-type flagellum organization"/>
    <property type="evidence" value="ECO:0007669"/>
    <property type="project" value="UniProtKB-UniRule"/>
</dbReference>
<dbReference type="Pfam" id="PF00448">
    <property type="entry name" value="SRP54"/>
    <property type="match status" value="1"/>
</dbReference>
<comment type="subcellular location">
    <subcellularLocation>
        <location evidence="1">Cell membrane</location>
        <topology evidence="1">Peripheral membrane protein</topology>
        <orientation evidence="1">Cytoplasmic side</orientation>
    </subcellularLocation>
</comment>
<evidence type="ECO:0000256" key="7">
    <source>
        <dbReference type="ARBA" id="ARBA00022795"/>
    </source>
</evidence>
<keyword evidence="17" id="KW-0969">Cilium</keyword>
<dbReference type="GO" id="GO:0005525">
    <property type="term" value="F:GTP binding"/>
    <property type="evidence" value="ECO:0007669"/>
    <property type="project" value="UniProtKB-UniRule"/>
</dbReference>
<keyword evidence="7" id="KW-1005">Bacterial flagellum biogenesis</keyword>
<dbReference type="InterPro" id="IPR027417">
    <property type="entry name" value="P-loop_NTPase"/>
</dbReference>
<feature type="domain" description="AAA+ ATPase" evidence="15">
    <location>
        <begin position="172"/>
        <end position="352"/>
    </location>
</feature>
<evidence type="ECO:0000313" key="17">
    <source>
        <dbReference type="EMBL" id="AIA55135.1"/>
    </source>
</evidence>
<dbReference type="SMART" id="SM00962">
    <property type="entry name" value="SRP54"/>
    <property type="match status" value="1"/>
</dbReference>
<protein>
    <recommendedName>
        <fullName evidence="3 13">Flagellar biosynthesis protein FlhF</fullName>
    </recommendedName>
</protein>
<reference evidence="17 18" key="1">
    <citation type="journal article" date="2009" name="J. Bacteriol.">
        <title>Draft genome sequence of the extremely acidophilic bacterium Acidithiobacillus caldus ATCC 51756 reveals metabolic versatility in the genus Acidithiobacillus.</title>
        <authorList>
            <person name="Valdes J."/>
            <person name="Quatrini R."/>
            <person name="Hallberg K."/>
            <person name="Dopson M."/>
            <person name="Valenzuela P.D."/>
            <person name="Holmes D.S."/>
        </authorList>
    </citation>
    <scope>NUCLEOTIDE SEQUENCE [LARGE SCALE GENOMIC DNA]</scope>
    <source>
        <strain evidence="18">ATCC 51756 / DSM 8584 / KU</strain>
    </source>
</reference>
<evidence type="ECO:0000256" key="2">
    <source>
        <dbReference type="ARBA" id="ARBA00008531"/>
    </source>
</evidence>
<evidence type="ECO:0000256" key="4">
    <source>
        <dbReference type="ARBA" id="ARBA00022448"/>
    </source>
</evidence>
<dbReference type="GO" id="GO:0003924">
    <property type="term" value="F:GTPase activity"/>
    <property type="evidence" value="ECO:0007669"/>
    <property type="project" value="UniProtKB-UniRule"/>
</dbReference>